<keyword evidence="1" id="KW-0812">Transmembrane</keyword>
<reference evidence="2" key="1">
    <citation type="journal article" date="2017" name="Science">
        <title>Giant viruses with an expanded complement of translation system components.</title>
        <authorList>
            <person name="Schulz F."/>
            <person name="Yutin N."/>
            <person name="Ivanova N.N."/>
            <person name="Ortega D.R."/>
            <person name="Lee T.K."/>
            <person name="Vierheilig J."/>
            <person name="Daims H."/>
            <person name="Horn M."/>
            <person name="Wagner M."/>
            <person name="Jensen G.J."/>
            <person name="Kyrpides N.C."/>
            <person name="Koonin E.V."/>
            <person name="Woyke T."/>
        </authorList>
    </citation>
    <scope>NUCLEOTIDE SEQUENCE</scope>
    <source>
        <strain evidence="2">ILV1</strain>
    </source>
</reference>
<evidence type="ECO:0000313" key="2">
    <source>
        <dbReference type="EMBL" id="ARF09859.1"/>
    </source>
</evidence>
<name>A0A1V0SDR2_9VIRU</name>
<organism evidence="2">
    <name type="scientific">Indivirus ILV1</name>
    <dbReference type="NCBI Taxonomy" id="1977633"/>
    <lineage>
        <taxon>Viruses</taxon>
        <taxon>Varidnaviria</taxon>
        <taxon>Bamfordvirae</taxon>
        <taxon>Nucleocytoviricota</taxon>
        <taxon>Megaviricetes</taxon>
        <taxon>Imitervirales</taxon>
        <taxon>Mimiviridae</taxon>
        <taxon>Klosneuvirinae</taxon>
        <taxon>Indivirus</taxon>
    </lineage>
</organism>
<feature type="transmembrane region" description="Helical" evidence="1">
    <location>
        <begin position="47"/>
        <end position="66"/>
    </location>
</feature>
<dbReference type="EMBL" id="KY684088">
    <property type="protein sequence ID" value="ARF09859.1"/>
    <property type="molecule type" value="Genomic_DNA"/>
</dbReference>
<keyword evidence="1" id="KW-0472">Membrane</keyword>
<evidence type="ECO:0000256" key="1">
    <source>
        <dbReference type="SAM" id="Phobius"/>
    </source>
</evidence>
<protein>
    <submittedName>
        <fullName evidence="2">Uncharacterized protein</fullName>
    </submittedName>
</protein>
<proteinExistence type="predicted"/>
<gene>
    <name evidence="2" type="ORF">Indivirus_4_31</name>
</gene>
<accession>A0A1V0SDR2</accession>
<keyword evidence="1" id="KW-1133">Transmembrane helix</keyword>
<sequence length="120" mass="13076">MDFSFIKNPIVLAIVAGVIAYLYMYYDNMKKQEANPKAKIEPVSFSTAGIIALVTLVITYGIFGFGTRTGEKNIDIPVSQQGGFTDGAASDSFGKNTFQLVGKNTIKLPQTDVFIDLAHF</sequence>
<feature type="transmembrane region" description="Helical" evidence="1">
    <location>
        <begin position="6"/>
        <end position="26"/>
    </location>
</feature>